<dbReference type="Gene3D" id="6.10.140.140">
    <property type="match status" value="1"/>
</dbReference>
<feature type="compositionally biased region" description="Gly residues" evidence="6">
    <location>
        <begin position="308"/>
        <end position="317"/>
    </location>
</feature>
<dbReference type="FunFam" id="3.30.160.60:FF:000138">
    <property type="entry name" value="Zinc finger and BTB domain containing 7C"/>
    <property type="match status" value="2"/>
</dbReference>
<evidence type="ECO:0000259" key="8">
    <source>
        <dbReference type="PROSITE" id="PS50805"/>
    </source>
</evidence>
<feature type="domain" description="C2H2-type" evidence="7">
    <location>
        <begin position="180"/>
        <end position="207"/>
    </location>
</feature>
<dbReference type="PANTHER" id="PTHR23235">
    <property type="entry name" value="KRUEPPEL-LIKE TRANSCRIPTION FACTOR"/>
    <property type="match status" value="1"/>
</dbReference>
<evidence type="ECO:0000256" key="1">
    <source>
        <dbReference type="ARBA" id="ARBA00022723"/>
    </source>
</evidence>
<dbReference type="FunFam" id="3.30.160.60:FF:001448">
    <property type="entry name" value="Zinc finger and BTB domain containing 7a"/>
    <property type="match status" value="1"/>
</dbReference>
<feature type="compositionally biased region" description="Low complexity" evidence="6">
    <location>
        <begin position="318"/>
        <end position="329"/>
    </location>
</feature>
<feature type="region of interest" description="Disordered" evidence="6">
    <location>
        <begin position="228"/>
        <end position="329"/>
    </location>
</feature>
<dbReference type="CDD" id="cd07765">
    <property type="entry name" value="KRAB_A-box"/>
    <property type="match status" value="1"/>
</dbReference>
<dbReference type="InterPro" id="IPR036051">
    <property type="entry name" value="KRAB_dom_sf"/>
</dbReference>
<dbReference type="PANTHER" id="PTHR23235:SF120">
    <property type="entry name" value="KRUPPEL-LIKE FACTOR 15"/>
    <property type="match status" value="1"/>
</dbReference>
<reference evidence="10" key="1">
    <citation type="submission" date="2025-08" db="UniProtKB">
        <authorList>
            <consortium name="RefSeq"/>
        </authorList>
    </citation>
    <scope>IDENTIFICATION</scope>
    <source>
        <tissue evidence="10">Muscle</tissue>
    </source>
</reference>
<evidence type="ECO:0000256" key="4">
    <source>
        <dbReference type="ARBA" id="ARBA00022833"/>
    </source>
</evidence>
<dbReference type="InterPro" id="IPR001909">
    <property type="entry name" value="KRAB"/>
</dbReference>
<dbReference type="KEGG" id="pcad:114487866"/>
<dbReference type="Proteomes" id="UP000248484">
    <property type="component" value="Chromosome 2"/>
</dbReference>
<feature type="domain" description="KRAB" evidence="8">
    <location>
        <begin position="17"/>
        <end position="90"/>
    </location>
</feature>
<dbReference type="GO" id="GO:0008270">
    <property type="term" value="F:zinc ion binding"/>
    <property type="evidence" value="ECO:0007669"/>
    <property type="project" value="UniProtKB-KW"/>
</dbReference>
<evidence type="ECO:0000313" key="10">
    <source>
        <dbReference type="RefSeq" id="XP_054947401.1"/>
    </source>
</evidence>
<dbReference type="SUPFAM" id="SSF57667">
    <property type="entry name" value="beta-beta-alpha zinc fingers"/>
    <property type="match status" value="2"/>
</dbReference>
<protein>
    <submittedName>
        <fullName evidence="10">Zinc finger and BTB domain-containing protein 7A</fullName>
    </submittedName>
</protein>
<evidence type="ECO:0000256" key="5">
    <source>
        <dbReference type="PROSITE-ProRule" id="PRU00042"/>
    </source>
</evidence>
<dbReference type="GeneID" id="114487866"/>
<accession>A0A9W2X793</accession>
<keyword evidence="9" id="KW-1185">Reference proteome</keyword>
<dbReference type="PROSITE" id="PS00028">
    <property type="entry name" value="ZINC_FINGER_C2H2_1"/>
    <property type="match status" value="2"/>
</dbReference>
<dbReference type="AlphaFoldDB" id="A0A9W2X793"/>
<evidence type="ECO:0000313" key="9">
    <source>
        <dbReference type="Proteomes" id="UP000248484"/>
    </source>
</evidence>
<evidence type="ECO:0000256" key="3">
    <source>
        <dbReference type="ARBA" id="ARBA00022771"/>
    </source>
</evidence>
<dbReference type="RefSeq" id="XP_054947401.1">
    <property type="nucleotide sequence ID" value="XM_055091426.1"/>
</dbReference>
<name>A0A9W2X793_PHYMC</name>
<dbReference type="Pfam" id="PF00096">
    <property type="entry name" value="zf-C2H2"/>
    <property type="match status" value="2"/>
</dbReference>
<dbReference type="GO" id="GO:0005634">
    <property type="term" value="C:nucleus"/>
    <property type="evidence" value="ECO:0007669"/>
    <property type="project" value="UniProtKB-ARBA"/>
</dbReference>
<dbReference type="Pfam" id="PF01352">
    <property type="entry name" value="KRAB"/>
    <property type="match status" value="1"/>
</dbReference>
<keyword evidence="3 5" id="KW-0863">Zinc-finger</keyword>
<dbReference type="CTD" id="51341"/>
<keyword evidence="2" id="KW-0677">Repeat</keyword>
<gene>
    <name evidence="10" type="primary">ZBTB7A</name>
</gene>
<dbReference type="PROSITE" id="PS50157">
    <property type="entry name" value="ZINC_FINGER_C2H2_2"/>
    <property type="match status" value="3"/>
</dbReference>
<feature type="domain" description="C2H2-type" evidence="7">
    <location>
        <begin position="91"/>
        <end position="118"/>
    </location>
</feature>
<dbReference type="SUPFAM" id="SSF109640">
    <property type="entry name" value="KRAB domain (Kruppel-associated box)"/>
    <property type="match status" value="1"/>
</dbReference>
<dbReference type="GO" id="GO:0000981">
    <property type="term" value="F:DNA-binding transcription factor activity, RNA polymerase II-specific"/>
    <property type="evidence" value="ECO:0007669"/>
    <property type="project" value="TreeGrafter"/>
</dbReference>
<keyword evidence="1" id="KW-0479">Metal-binding</keyword>
<feature type="domain" description="C2H2-type" evidence="7">
    <location>
        <begin position="208"/>
        <end position="243"/>
    </location>
</feature>
<dbReference type="GO" id="GO:0000978">
    <property type="term" value="F:RNA polymerase II cis-regulatory region sequence-specific DNA binding"/>
    <property type="evidence" value="ECO:0007669"/>
    <property type="project" value="TreeGrafter"/>
</dbReference>
<dbReference type="InterPro" id="IPR036236">
    <property type="entry name" value="Znf_C2H2_sf"/>
</dbReference>
<evidence type="ECO:0000256" key="6">
    <source>
        <dbReference type="SAM" id="MobiDB-lite"/>
    </source>
</evidence>
<evidence type="ECO:0000256" key="2">
    <source>
        <dbReference type="ARBA" id="ARBA00022737"/>
    </source>
</evidence>
<proteinExistence type="predicted"/>
<evidence type="ECO:0000259" key="7">
    <source>
        <dbReference type="PROSITE" id="PS50157"/>
    </source>
</evidence>
<feature type="compositionally biased region" description="Basic and acidic residues" evidence="6">
    <location>
        <begin position="275"/>
        <end position="287"/>
    </location>
</feature>
<dbReference type="Gene3D" id="3.30.160.60">
    <property type="entry name" value="Classic Zinc Finger"/>
    <property type="match status" value="4"/>
</dbReference>
<sequence>MHLIGLCVFISHKSDSVVFEDVAVNFTVEEWALLDPAQRKLYRDVMLETFRNLASVGSERGNWETMLAGSEEAGQDKLKVHMRKHTGEKPYLCQQCGAAFAHNYDLKNHMRVHTGLRPYQRTAATACAPRVPVSLRRGWRGLGGFHPGQGPGRAPADPRPVHRQDKLKVHMRKHTGEKPYLCQQCGAAFAHNYDLKNHMRVHTGLRPYQCDSCCKTFVRSDHLHRHLKKDGCNGVPSRRGRKPRVRGGGLGGPDPAPAPGAPVPPGAPAPPGSPDTRRNGQEKHFKDEDEDEDEASPDGLGRLNVAGAAGGGDGGAGATADGSFAAGLA</sequence>
<dbReference type="PROSITE" id="PS50805">
    <property type="entry name" value="KRAB"/>
    <property type="match status" value="1"/>
</dbReference>
<dbReference type="SMART" id="SM00349">
    <property type="entry name" value="KRAB"/>
    <property type="match status" value="1"/>
</dbReference>
<organism evidence="9 10">
    <name type="scientific">Physeter macrocephalus</name>
    <name type="common">Sperm whale</name>
    <name type="synonym">Physeter catodon</name>
    <dbReference type="NCBI Taxonomy" id="9755"/>
    <lineage>
        <taxon>Eukaryota</taxon>
        <taxon>Metazoa</taxon>
        <taxon>Chordata</taxon>
        <taxon>Craniata</taxon>
        <taxon>Vertebrata</taxon>
        <taxon>Euteleostomi</taxon>
        <taxon>Mammalia</taxon>
        <taxon>Eutheria</taxon>
        <taxon>Laurasiatheria</taxon>
        <taxon>Artiodactyla</taxon>
        <taxon>Whippomorpha</taxon>
        <taxon>Cetacea</taxon>
        <taxon>Odontoceti</taxon>
        <taxon>Physeteridae</taxon>
        <taxon>Physeter</taxon>
    </lineage>
</organism>
<dbReference type="InterPro" id="IPR013087">
    <property type="entry name" value="Znf_C2H2_type"/>
</dbReference>
<feature type="compositionally biased region" description="Pro residues" evidence="6">
    <location>
        <begin position="254"/>
        <end position="273"/>
    </location>
</feature>
<dbReference type="OrthoDB" id="9622403at2759"/>
<dbReference type="SMART" id="SM00355">
    <property type="entry name" value="ZnF_C2H2"/>
    <property type="match status" value="3"/>
</dbReference>
<keyword evidence="4" id="KW-0862">Zinc</keyword>